<feature type="transmembrane region" description="Helical" evidence="6">
    <location>
        <begin position="184"/>
        <end position="208"/>
    </location>
</feature>
<evidence type="ECO:0000256" key="5">
    <source>
        <dbReference type="ARBA" id="ARBA00023136"/>
    </source>
</evidence>
<comment type="caution">
    <text evidence="8">The sequence shown here is derived from an EMBL/GenBank/DDBJ whole genome shotgun (WGS) entry which is preliminary data.</text>
</comment>
<evidence type="ECO:0000256" key="2">
    <source>
        <dbReference type="ARBA" id="ARBA00022475"/>
    </source>
</evidence>
<dbReference type="GO" id="GO:0140359">
    <property type="term" value="F:ABC-type transporter activity"/>
    <property type="evidence" value="ECO:0007669"/>
    <property type="project" value="InterPro"/>
</dbReference>
<evidence type="ECO:0000256" key="3">
    <source>
        <dbReference type="ARBA" id="ARBA00022692"/>
    </source>
</evidence>
<dbReference type="PANTHER" id="PTHR30294">
    <property type="entry name" value="MEMBRANE COMPONENT OF ABC TRANSPORTER YHHJ-RELATED"/>
    <property type="match status" value="1"/>
</dbReference>
<dbReference type="InterPro" id="IPR051449">
    <property type="entry name" value="ABC-2_transporter_component"/>
</dbReference>
<evidence type="ECO:0000256" key="1">
    <source>
        <dbReference type="ARBA" id="ARBA00004651"/>
    </source>
</evidence>
<proteinExistence type="predicted"/>
<reference evidence="8 9" key="1">
    <citation type="submission" date="2014-04" db="EMBL/GenBank/DDBJ databases">
        <title>Draft genome sequence of Photobacterium halotolerans S2753: a solonamide, ngercheumicin and holomycin producer.</title>
        <authorList>
            <person name="Machado H.R."/>
            <person name="Gram L."/>
        </authorList>
    </citation>
    <scope>NUCLEOTIDE SEQUENCE [LARGE SCALE GENOMIC DNA]</scope>
    <source>
        <strain evidence="8 9">S2753</strain>
    </source>
</reference>
<comment type="subcellular location">
    <subcellularLocation>
        <location evidence="1">Cell membrane</location>
        <topology evidence="1">Multi-pass membrane protein</topology>
    </subcellularLocation>
</comment>
<accession>A0A066RQE8</accession>
<dbReference type="InterPro" id="IPR013525">
    <property type="entry name" value="ABC2_TM"/>
</dbReference>
<evidence type="ECO:0000256" key="4">
    <source>
        <dbReference type="ARBA" id="ARBA00022989"/>
    </source>
</evidence>
<protein>
    <submittedName>
        <fullName evidence="8">Multidrug ABC transporter permease</fullName>
    </submittedName>
</protein>
<gene>
    <name evidence="8" type="ORF">EA58_19845</name>
</gene>
<keyword evidence="3 6" id="KW-0812">Transmembrane</keyword>
<organism evidence="8 9">
    <name type="scientific">Photobacterium galatheae</name>
    <dbReference type="NCBI Taxonomy" id="1654360"/>
    <lineage>
        <taxon>Bacteria</taxon>
        <taxon>Pseudomonadati</taxon>
        <taxon>Pseudomonadota</taxon>
        <taxon>Gammaproteobacteria</taxon>
        <taxon>Vibrionales</taxon>
        <taxon>Vibrionaceae</taxon>
        <taxon>Photobacterium</taxon>
    </lineage>
</organism>
<dbReference type="Gene3D" id="3.40.1710.10">
    <property type="entry name" value="abc type-2 transporter like domain"/>
    <property type="match status" value="1"/>
</dbReference>
<dbReference type="EMBL" id="JMIB01000040">
    <property type="protein sequence ID" value="KDM89912.1"/>
    <property type="molecule type" value="Genomic_DNA"/>
</dbReference>
<name>A0A066RQE8_9GAMM</name>
<feature type="transmembrane region" description="Helical" evidence="6">
    <location>
        <begin position="20"/>
        <end position="37"/>
    </location>
</feature>
<feature type="transmembrane region" description="Helical" evidence="6">
    <location>
        <begin position="261"/>
        <end position="285"/>
    </location>
</feature>
<dbReference type="AlphaFoldDB" id="A0A066RQE8"/>
<feature type="transmembrane region" description="Helical" evidence="6">
    <location>
        <begin position="231"/>
        <end position="255"/>
    </location>
</feature>
<dbReference type="GO" id="GO:0005886">
    <property type="term" value="C:plasma membrane"/>
    <property type="evidence" value="ECO:0007669"/>
    <property type="project" value="UniProtKB-SubCell"/>
</dbReference>
<dbReference type="STRING" id="1654360.EA58_19845"/>
<sequence>MLTAFKRECRIIQQEPWLKAMLFVLPVCLFVLVWWIFSQGIARDLPVGVVDLDQSRLSRGLVRYYDASPTLAVTQQFTSVEEGSAMLRSGDIYALAVIPEALEKETLRGASPSVTVLYNAQFILIAKLVNSAFVSAQATYTAGVDTMKKMAGGVTVPVQALGQALPVRNQITPLFNSNAHYGQFLVSGIIPALWQIFMIATTVMALAVEQRRQGLLPWLAQKPVILLLGKLFPYGLVFMAQGMLFLWGLYVLIGWPMHGSWSILLLAQALMVIACLSMATLFFFVAMDVTRAMSFVAGFTAPAFAFMGITFPATDMPTLAAAWRALLPVSHYIEIQVQQVDYGTGLPQAMPQLLILTTFILAFGLAVLRMLSWRKGQLEARA</sequence>
<feature type="transmembrane region" description="Helical" evidence="6">
    <location>
        <begin position="292"/>
        <end position="313"/>
    </location>
</feature>
<dbReference type="RefSeq" id="WP_412177951.1">
    <property type="nucleotide sequence ID" value="NZ_JAGSGC010000007.1"/>
</dbReference>
<evidence type="ECO:0000259" key="7">
    <source>
        <dbReference type="Pfam" id="PF12698"/>
    </source>
</evidence>
<keyword evidence="5 6" id="KW-0472">Membrane</keyword>
<keyword evidence="4 6" id="KW-1133">Transmembrane helix</keyword>
<keyword evidence="2" id="KW-1003">Cell membrane</keyword>
<dbReference type="Pfam" id="PF12698">
    <property type="entry name" value="ABC2_membrane_3"/>
    <property type="match status" value="1"/>
</dbReference>
<feature type="transmembrane region" description="Helical" evidence="6">
    <location>
        <begin position="353"/>
        <end position="371"/>
    </location>
</feature>
<feature type="domain" description="ABC-2 type transporter transmembrane" evidence="7">
    <location>
        <begin position="21"/>
        <end position="368"/>
    </location>
</feature>
<dbReference type="Proteomes" id="UP000027192">
    <property type="component" value="Unassembled WGS sequence"/>
</dbReference>
<evidence type="ECO:0000313" key="8">
    <source>
        <dbReference type="EMBL" id="KDM89912.1"/>
    </source>
</evidence>
<evidence type="ECO:0000256" key="6">
    <source>
        <dbReference type="SAM" id="Phobius"/>
    </source>
</evidence>
<dbReference type="PANTHER" id="PTHR30294:SF47">
    <property type="entry name" value="INNER MEMBRANE TRANSPORT PERMEASE YHHJ"/>
    <property type="match status" value="1"/>
</dbReference>
<keyword evidence="9" id="KW-1185">Reference proteome</keyword>
<evidence type="ECO:0000313" key="9">
    <source>
        <dbReference type="Proteomes" id="UP000027192"/>
    </source>
</evidence>